<dbReference type="EMBL" id="JAJAGQ010000018">
    <property type="protein sequence ID" value="KAJ8535517.1"/>
    <property type="molecule type" value="Genomic_DNA"/>
</dbReference>
<sequence length="69" mass="7622">MLGSFLGEQQVQKEEGTTTKNGISEHFNGGGKVIGIWISISIVQMEFLWRPEGIVLDSASFLVLRTQVL</sequence>
<comment type="caution">
    <text evidence="2">The sequence shown here is derived from an EMBL/GenBank/DDBJ whole genome shotgun (WGS) entry which is preliminary data.</text>
</comment>
<reference evidence="3" key="1">
    <citation type="journal article" date="2023" name="Proc. Natl. Acad. Sci. U.S.A.">
        <title>Genomic and structural basis for evolution of tropane alkaloid biosynthesis.</title>
        <authorList>
            <person name="Wanga Y.-J."/>
            <person name="Taina T."/>
            <person name="Yua J.-Y."/>
            <person name="Lia J."/>
            <person name="Xua B."/>
            <person name="Chenc J."/>
            <person name="D'Auriad J.C."/>
            <person name="Huanga J.-P."/>
            <person name="Huanga S.-X."/>
        </authorList>
    </citation>
    <scope>NUCLEOTIDE SEQUENCE [LARGE SCALE GENOMIC DNA]</scope>
    <source>
        <strain evidence="3">cv. KIB-2019</strain>
    </source>
</reference>
<evidence type="ECO:0000256" key="1">
    <source>
        <dbReference type="SAM" id="MobiDB-lite"/>
    </source>
</evidence>
<accession>A0A9Q1R2H2</accession>
<keyword evidence="3" id="KW-1185">Reference proteome</keyword>
<feature type="region of interest" description="Disordered" evidence="1">
    <location>
        <begin position="1"/>
        <end position="25"/>
    </location>
</feature>
<dbReference type="Proteomes" id="UP001152561">
    <property type="component" value="Unassembled WGS sequence"/>
</dbReference>
<organism evidence="2 3">
    <name type="scientific">Anisodus acutangulus</name>
    <dbReference type="NCBI Taxonomy" id="402998"/>
    <lineage>
        <taxon>Eukaryota</taxon>
        <taxon>Viridiplantae</taxon>
        <taxon>Streptophyta</taxon>
        <taxon>Embryophyta</taxon>
        <taxon>Tracheophyta</taxon>
        <taxon>Spermatophyta</taxon>
        <taxon>Magnoliopsida</taxon>
        <taxon>eudicotyledons</taxon>
        <taxon>Gunneridae</taxon>
        <taxon>Pentapetalae</taxon>
        <taxon>asterids</taxon>
        <taxon>lamiids</taxon>
        <taxon>Solanales</taxon>
        <taxon>Solanaceae</taxon>
        <taxon>Solanoideae</taxon>
        <taxon>Hyoscyameae</taxon>
        <taxon>Anisodus</taxon>
    </lineage>
</organism>
<evidence type="ECO:0000313" key="2">
    <source>
        <dbReference type="EMBL" id="KAJ8535517.1"/>
    </source>
</evidence>
<dbReference type="AlphaFoldDB" id="A0A9Q1R2H2"/>
<name>A0A9Q1R2H2_9SOLA</name>
<gene>
    <name evidence="2" type="ORF">K7X08_023237</name>
</gene>
<evidence type="ECO:0000313" key="3">
    <source>
        <dbReference type="Proteomes" id="UP001152561"/>
    </source>
</evidence>
<proteinExistence type="predicted"/>
<protein>
    <submittedName>
        <fullName evidence="2">Uncharacterized protein</fullName>
    </submittedName>
</protein>